<protein>
    <submittedName>
        <fullName evidence="1">Uncharacterized protein</fullName>
    </submittedName>
</protein>
<dbReference type="HOGENOM" id="CLU_2426100_0_0_12"/>
<comment type="caution">
    <text evidence="1">The sequence shown here is derived from an EMBL/GenBank/DDBJ whole genome shotgun (WGS) entry which is preliminary data.</text>
</comment>
<accession>M2BD35</accession>
<reference evidence="1 2" key="1">
    <citation type="submission" date="2012-01" db="EMBL/GenBank/DDBJ databases">
        <title>The Genome Sequence of Treponema denticola SP33.</title>
        <authorList>
            <consortium name="The Broad Institute Genome Sequencing Platform"/>
            <person name="Earl A."/>
            <person name="Ward D."/>
            <person name="Feldgarden M."/>
            <person name="Gevers D."/>
            <person name="Blanton J.M."/>
            <person name="Fenno C.J."/>
            <person name="Baranova O.V."/>
            <person name="Mathney J."/>
            <person name="Dewhirst F.E."/>
            <person name="Izard J."/>
            <person name="Young S.K."/>
            <person name="Zeng Q."/>
            <person name="Gargeya S."/>
            <person name="Fitzgerald M."/>
            <person name="Haas B."/>
            <person name="Abouelleil A."/>
            <person name="Alvarado L."/>
            <person name="Arachchi H.M."/>
            <person name="Berlin A."/>
            <person name="Chapman S.B."/>
            <person name="Gearin G."/>
            <person name="Goldberg J."/>
            <person name="Griggs A."/>
            <person name="Gujja S."/>
            <person name="Hansen M."/>
            <person name="Heiman D."/>
            <person name="Howarth C."/>
            <person name="Larimer J."/>
            <person name="Lui A."/>
            <person name="MacDonald P.J.P."/>
            <person name="McCowen C."/>
            <person name="Montmayeur A."/>
            <person name="Murphy C."/>
            <person name="Neiman D."/>
            <person name="Pearson M."/>
            <person name="Priest M."/>
            <person name="Roberts A."/>
            <person name="Saif S."/>
            <person name="Shea T."/>
            <person name="Sisk P."/>
            <person name="Stolte C."/>
            <person name="Sykes S."/>
            <person name="Wortman J."/>
            <person name="Nusbaum C."/>
            <person name="Birren B."/>
        </authorList>
    </citation>
    <scope>NUCLEOTIDE SEQUENCE [LARGE SCALE GENOMIC DNA]</scope>
    <source>
        <strain evidence="1 2">SP33</strain>
    </source>
</reference>
<gene>
    <name evidence="1" type="ORF">HMPREF9733_02643</name>
</gene>
<proteinExistence type="predicted"/>
<dbReference type="RefSeq" id="WP_010697642.1">
    <property type="nucleotide sequence ID" value="NZ_KB442455.1"/>
</dbReference>
<dbReference type="PATRIC" id="fig|999437.3.peg.2721"/>
<sequence>MTKTETLKLLNKLDKKLNSMSADEIVGMVISSNALGFFSDDIVPVLPYSSFSISGVNHNNKNVSWDNVTGIEDYNLSYNNCYFSNKDLMVA</sequence>
<dbReference type="EMBL" id="AGDZ01000039">
    <property type="protein sequence ID" value="EMB19543.1"/>
    <property type="molecule type" value="Genomic_DNA"/>
</dbReference>
<evidence type="ECO:0000313" key="2">
    <source>
        <dbReference type="Proteomes" id="UP000016183"/>
    </source>
</evidence>
<organism evidence="1 2">
    <name type="scientific">Treponema denticola SP33</name>
    <dbReference type="NCBI Taxonomy" id="999437"/>
    <lineage>
        <taxon>Bacteria</taxon>
        <taxon>Pseudomonadati</taxon>
        <taxon>Spirochaetota</taxon>
        <taxon>Spirochaetia</taxon>
        <taxon>Spirochaetales</taxon>
        <taxon>Treponemataceae</taxon>
        <taxon>Treponema</taxon>
    </lineage>
</organism>
<dbReference type="Proteomes" id="UP000016183">
    <property type="component" value="Unassembled WGS sequence"/>
</dbReference>
<name>M2BD35_TREDN</name>
<evidence type="ECO:0000313" key="1">
    <source>
        <dbReference type="EMBL" id="EMB19543.1"/>
    </source>
</evidence>
<dbReference type="AlphaFoldDB" id="M2BD35"/>